<evidence type="ECO:0000313" key="11">
    <source>
        <dbReference type="EMBL" id="CAB5022530.1"/>
    </source>
</evidence>
<dbReference type="InterPro" id="IPR036388">
    <property type="entry name" value="WH-like_DNA-bd_sf"/>
</dbReference>
<evidence type="ECO:0000313" key="9">
    <source>
        <dbReference type="EMBL" id="CAB4802333.1"/>
    </source>
</evidence>
<accession>A0A6J6PL81</accession>
<keyword evidence="2" id="KW-0805">Transcription regulation</keyword>
<dbReference type="SUPFAM" id="SSF88946">
    <property type="entry name" value="Sigma2 domain of RNA polymerase sigma factors"/>
    <property type="match status" value="1"/>
</dbReference>
<proteinExistence type="inferred from homology"/>
<dbReference type="InterPro" id="IPR007627">
    <property type="entry name" value="RNA_pol_sigma70_r2"/>
</dbReference>
<dbReference type="InterPro" id="IPR014284">
    <property type="entry name" value="RNA_pol_sigma-70_dom"/>
</dbReference>
<feature type="domain" description="RNA polymerase sigma factor 70 region 4 type 2" evidence="7">
    <location>
        <begin position="124"/>
        <end position="175"/>
    </location>
</feature>
<evidence type="ECO:0000313" key="8">
    <source>
        <dbReference type="EMBL" id="CAB4700290.1"/>
    </source>
</evidence>
<dbReference type="EMBL" id="CAFAAQ010000040">
    <property type="protein sequence ID" value="CAB4802333.1"/>
    <property type="molecule type" value="Genomic_DNA"/>
</dbReference>
<dbReference type="Pfam" id="PF04542">
    <property type="entry name" value="Sigma70_r2"/>
    <property type="match status" value="1"/>
</dbReference>
<dbReference type="Gene3D" id="1.10.1740.10">
    <property type="match status" value="1"/>
</dbReference>
<evidence type="ECO:0000256" key="5">
    <source>
        <dbReference type="ARBA" id="ARBA00023163"/>
    </source>
</evidence>
<evidence type="ECO:0000256" key="3">
    <source>
        <dbReference type="ARBA" id="ARBA00023082"/>
    </source>
</evidence>
<dbReference type="GO" id="GO:0006352">
    <property type="term" value="P:DNA-templated transcription initiation"/>
    <property type="evidence" value="ECO:0007669"/>
    <property type="project" value="InterPro"/>
</dbReference>
<dbReference type="CDD" id="cd06171">
    <property type="entry name" value="Sigma70_r4"/>
    <property type="match status" value="1"/>
</dbReference>
<evidence type="ECO:0000313" key="10">
    <source>
        <dbReference type="EMBL" id="CAB4984629.1"/>
    </source>
</evidence>
<evidence type="ECO:0000256" key="1">
    <source>
        <dbReference type="ARBA" id="ARBA00010641"/>
    </source>
</evidence>
<dbReference type="InterPro" id="IPR013324">
    <property type="entry name" value="RNA_pol_sigma_r3/r4-like"/>
</dbReference>
<dbReference type="GO" id="GO:0016987">
    <property type="term" value="F:sigma factor activity"/>
    <property type="evidence" value="ECO:0007669"/>
    <property type="project" value="UniProtKB-KW"/>
</dbReference>
<name>A0A6J6PL81_9ZZZZ</name>
<dbReference type="PANTHER" id="PTHR43133:SF8">
    <property type="entry name" value="RNA POLYMERASE SIGMA FACTOR HI_1459-RELATED"/>
    <property type="match status" value="1"/>
</dbReference>
<keyword evidence="4" id="KW-0238">DNA-binding</keyword>
<dbReference type="InterPro" id="IPR013325">
    <property type="entry name" value="RNA_pol_sigma_r2"/>
</dbReference>
<dbReference type="EMBL" id="CAFBPW010000001">
    <property type="protein sequence ID" value="CAB5022530.1"/>
    <property type="molecule type" value="Genomic_DNA"/>
</dbReference>
<dbReference type="Gene3D" id="1.10.10.10">
    <property type="entry name" value="Winged helix-like DNA-binding domain superfamily/Winged helix DNA-binding domain"/>
    <property type="match status" value="1"/>
</dbReference>
<dbReference type="GO" id="GO:0003677">
    <property type="term" value="F:DNA binding"/>
    <property type="evidence" value="ECO:0007669"/>
    <property type="project" value="UniProtKB-KW"/>
</dbReference>
<organism evidence="8">
    <name type="scientific">freshwater metagenome</name>
    <dbReference type="NCBI Taxonomy" id="449393"/>
    <lineage>
        <taxon>unclassified sequences</taxon>
        <taxon>metagenomes</taxon>
        <taxon>ecological metagenomes</taxon>
    </lineage>
</organism>
<dbReference type="EMBL" id="CAEZXS010000098">
    <property type="protein sequence ID" value="CAB4700290.1"/>
    <property type="molecule type" value="Genomic_DNA"/>
</dbReference>
<dbReference type="NCBIfam" id="TIGR02937">
    <property type="entry name" value="sigma70-ECF"/>
    <property type="match status" value="1"/>
</dbReference>
<dbReference type="AlphaFoldDB" id="A0A6J6PL81"/>
<dbReference type="SUPFAM" id="SSF88659">
    <property type="entry name" value="Sigma3 and sigma4 domains of RNA polymerase sigma factors"/>
    <property type="match status" value="1"/>
</dbReference>
<dbReference type="PANTHER" id="PTHR43133">
    <property type="entry name" value="RNA POLYMERASE ECF-TYPE SIGMA FACTO"/>
    <property type="match status" value="1"/>
</dbReference>
<gene>
    <name evidence="8" type="ORF">UFOPK2582_00912</name>
    <name evidence="9" type="ORF">UFOPK3046_00638</name>
    <name evidence="10" type="ORF">UFOPK3914_01226</name>
    <name evidence="11" type="ORF">UFOPK4173_00009</name>
</gene>
<sequence>MAVLEWSADEAEVHARVVPSEFDALFLAGYGRLVRSVSYICGDPEVAADCVADAFERAFVRWRKVGQLDDPLGWVRRVAIHRATDVHRRRVRGRRAVLRLGMRPEPPSRMAQQMSDSMQFHDSELAAAVAELSQQQRAVVVLHYLDDMSVIEVSAALSLSDGAVKYHLHQARARLRNILQPHDSDAPYREGAP</sequence>
<keyword evidence="5" id="KW-0804">Transcription</keyword>
<evidence type="ECO:0000259" key="6">
    <source>
        <dbReference type="Pfam" id="PF04542"/>
    </source>
</evidence>
<reference evidence="8" key="1">
    <citation type="submission" date="2020-05" db="EMBL/GenBank/DDBJ databases">
        <authorList>
            <person name="Chiriac C."/>
            <person name="Salcher M."/>
            <person name="Ghai R."/>
            <person name="Kavagutti S V."/>
        </authorList>
    </citation>
    <scope>NUCLEOTIDE SEQUENCE</scope>
</reference>
<comment type="similarity">
    <text evidence="1">Belongs to the sigma-70 factor family. ECF subfamily.</text>
</comment>
<evidence type="ECO:0000259" key="7">
    <source>
        <dbReference type="Pfam" id="PF08281"/>
    </source>
</evidence>
<dbReference type="Pfam" id="PF08281">
    <property type="entry name" value="Sigma70_r4_2"/>
    <property type="match status" value="1"/>
</dbReference>
<dbReference type="InterPro" id="IPR013249">
    <property type="entry name" value="RNA_pol_sigma70_r4_t2"/>
</dbReference>
<evidence type="ECO:0000256" key="2">
    <source>
        <dbReference type="ARBA" id="ARBA00023015"/>
    </source>
</evidence>
<dbReference type="InterPro" id="IPR039425">
    <property type="entry name" value="RNA_pol_sigma-70-like"/>
</dbReference>
<evidence type="ECO:0000256" key="4">
    <source>
        <dbReference type="ARBA" id="ARBA00023125"/>
    </source>
</evidence>
<protein>
    <submittedName>
        <fullName evidence="8">Unannotated protein</fullName>
    </submittedName>
</protein>
<feature type="domain" description="RNA polymerase sigma-70 region 2" evidence="6">
    <location>
        <begin position="30"/>
        <end position="92"/>
    </location>
</feature>
<dbReference type="EMBL" id="CAFBOG010000112">
    <property type="protein sequence ID" value="CAB4984629.1"/>
    <property type="molecule type" value="Genomic_DNA"/>
</dbReference>
<keyword evidence="3" id="KW-0731">Sigma factor</keyword>